<keyword evidence="1" id="KW-0472">Membrane</keyword>
<gene>
    <name evidence="2" type="ORF">ERS852480_02522</name>
</gene>
<accession>A0A174K067</accession>
<feature type="transmembrane region" description="Helical" evidence="1">
    <location>
        <begin position="106"/>
        <end position="132"/>
    </location>
</feature>
<sequence length="194" mass="21234">MIKKQVALVSVSFVTAAAISVGTAYLPVYFAVPRILYANIIPTALAAVVCGPLYGAAYALINSFILNSIGMGSGVIVNVLLYQMLEAALIGLFFHTKHAKKTYAAIIVYILLFSAFDATLLKAFSYILYYTFHVNMTAGKSLMDYLAYNYSFYLKSGIASNFIVVLFSLTAAVMAGRFIFWLCMEKGGCRETKL</sequence>
<organism evidence="2 3">
    <name type="scientific">Enterocloster clostridioformis</name>
    <dbReference type="NCBI Taxonomy" id="1531"/>
    <lineage>
        <taxon>Bacteria</taxon>
        <taxon>Bacillati</taxon>
        <taxon>Bacillota</taxon>
        <taxon>Clostridia</taxon>
        <taxon>Lachnospirales</taxon>
        <taxon>Lachnospiraceae</taxon>
        <taxon>Enterocloster</taxon>
    </lineage>
</organism>
<dbReference type="Proteomes" id="UP000095512">
    <property type="component" value="Unassembled WGS sequence"/>
</dbReference>
<dbReference type="RefSeq" id="WP_022203014.1">
    <property type="nucleotide sequence ID" value="NZ_CATYWZ010000024.1"/>
</dbReference>
<dbReference type="AlphaFoldDB" id="A0A174K067"/>
<evidence type="ECO:0000256" key="1">
    <source>
        <dbReference type="SAM" id="Phobius"/>
    </source>
</evidence>
<keyword evidence="1" id="KW-0812">Transmembrane</keyword>
<dbReference type="EMBL" id="CZAB01000020">
    <property type="protein sequence ID" value="CUP05392.1"/>
    <property type="molecule type" value="Genomic_DNA"/>
</dbReference>
<name>A0A174K067_9FIRM</name>
<proteinExistence type="predicted"/>
<keyword evidence="1" id="KW-1133">Transmembrane helix</keyword>
<feature type="transmembrane region" description="Helical" evidence="1">
    <location>
        <begin position="71"/>
        <end position="94"/>
    </location>
</feature>
<evidence type="ECO:0000313" key="2">
    <source>
        <dbReference type="EMBL" id="CUP05392.1"/>
    </source>
</evidence>
<feature type="transmembrane region" description="Helical" evidence="1">
    <location>
        <begin position="44"/>
        <end position="65"/>
    </location>
</feature>
<feature type="transmembrane region" description="Helical" evidence="1">
    <location>
        <begin position="6"/>
        <end position="32"/>
    </location>
</feature>
<reference evidence="2 3" key="1">
    <citation type="submission" date="2015-09" db="EMBL/GenBank/DDBJ databases">
        <authorList>
            <consortium name="Pathogen Informatics"/>
        </authorList>
    </citation>
    <scope>NUCLEOTIDE SEQUENCE [LARGE SCALE GENOMIC DNA]</scope>
    <source>
        <strain evidence="2 3">2789STDY5834865</strain>
    </source>
</reference>
<feature type="transmembrane region" description="Helical" evidence="1">
    <location>
        <begin position="152"/>
        <end position="180"/>
    </location>
</feature>
<evidence type="ECO:0008006" key="4">
    <source>
        <dbReference type="Google" id="ProtNLM"/>
    </source>
</evidence>
<dbReference type="Gene3D" id="1.10.1760.20">
    <property type="match status" value="1"/>
</dbReference>
<protein>
    <recommendedName>
        <fullName evidence="4">ECF transporter S component</fullName>
    </recommendedName>
</protein>
<evidence type="ECO:0000313" key="3">
    <source>
        <dbReference type="Proteomes" id="UP000095512"/>
    </source>
</evidence>